<keyword evidence="5" id="KW-1133">Transmembrane helix</keyword>
<proteinExistence type="inferred from homology"/>
<comment type="caution">
    <text evidence="7">The sequence shown here is derived from an EMBL/GenBank/DDBJ whole genome shotgun (WGS) entry which is preliminary data.</text>
</comment>
<dbReference type="OrthoDB" id="3556183at2"/>
<evidence type="ECO:0000256" key="5">
    <source>
        <dbReference type="ARBA" id="ARBA00022989"/>
    </source>
</evidence>
<dbReference type="Proteomes" id="UP000249915">
    <property type="component" value="Unassembled WGS sequence"/>
</dbReference>
<dbReference type="Gene3D" id="2.60.40.2880">
    <property type="entry name" value="MmpS1-5, C-terminal soluble domain"/>
    <property type="match status" value="1"/>
</dbReference>
<evidence type="ECO:0000256" key="2">
    <source>
        <dbReference type="ARBA" id="ARBA00007531"/>
    </source>
</evidence>
<evidence type="ECO:0000313" key="7">
    <source>
        <dbReference type="EMBL" id="PXY27370.1"/>
    </source>
</evidence>
<evidence type="ECO:0000256" key="6">
    <source>
        <dbReference type="ARBA" id="ARBA00023136"/>
    </source>
</evidence>
<organism evidence="7 8">
    <name type="scientific">Prauserella muralis</name>
    <dbReference type="NCBI Taxonomy" id="588067"/>
    <lineage>
        <taxon>Bacteria</taxon>
        <taxon>Bacillati</taxon>
        <taxon>Actinomycetota</taxon>
        <taxon>Actinomycetes</taxon>
        <taxon>Pseudonocardiales</taxon>
        <taxon>Pseudonocardiaceae</taxon>
        <taxon>Prauserella</taxon>
    </lineage>
</organism>
<keyword evidence="6" id="KW-0472">Membrane</keyword>
<comment type="subcellular location">
    <subcellularLocation>
        <location evidence="1">Cell membrane</location>
    </subcellularLocation>
</comment>
<evidence type="ECO:0000256" key="4">
    <source>
        <dbReference type="ARBA" id="ARBA00022692"/>
    </source>
</evidence>
<comment type="similarity">
    <text evidence="2">Belongs to the MmpS family.</text>
</comment>
<keyword evidence="3" id="KW-1003">Cell membrane</keyword>
<gene>
    <name evidence="7" type="ORF">BAY60_13095</name>
</gene>
<evidence type="ECO:0000256" key="1">
    <source>
        <dbReference type="ARBA" id="ARBA00004236"/>
    </source>
</evidence>
<dbReference type="InterPro" id="IPR038468">
    <property type="entry name" value="MmpS_C"/>
</dbReference>
<evidence type="ECO:0000313" key="8">
    <source>
        <dbReference type="Proteomes" id="UP000249915"/>
    </source>
</evidence>
<keyword evidence="8" id="KW-1185">Reference proteome</keyword>
<protein>
    <submittedName>
        <fullName evidence="7">Uncharacterized protein</fullName>
    </submittedName>
</protein>
<dbReference type="EMBL" id="MASW01000002">
    <property type="protein sequence ID" value="PXY27370.1"/>
    <property type="molecule type" value="Genomic_DNA"/>
</dbReference>
<name>A0A2V4AZF3_9PSEU</name>
<dbReference type="RefSeq" id="WP_112281374.1">
    <property type="nucleotide sequence ID" value="NZ_MASW01000002.1"/>
</dbReference>
<evidence type="ECO:0000256" key="3">
    <source>
        <dbReference type="ARBA" id="ARBA00022475"/>
    </source>
</evidence>
<keyword evidence="4" id="KW-0812">Transmembrane</keyword>
<accession>A0A2V4AZF3</accession>
<dbReference type="AlphaFoldDB" id="A0A2V4AZF3"/>
<dbReference type="InterPro" id="IPR008693">
    <property type="entry name" value="MmpS"/>
</dbReference>
<dbReference type="GO" id="GO:0005886">
    <property type="term" value="C:plasma membrane"/>
    <property type="evidence" value="ECO:0007669"/>
    <property type="project" value="UniProtKB-SubCell"/>
</dbReference>
<dbReference type="Pfam" id="PF05423">
    <property type="entry name" value="Mycobact_memb"/>
    <property type="match status" value="1"/>
</dbReference>
<reference evidence="7 8" key="1">
    <citation type="submission" date="2016-07" db="EMBL/GenBank/DDBJ databases">
        <title>Draft genome sequence of Prauserella muralis DSM 45305, isolated from a mould-covered wall in an indoor environment.</title>
        <authorList>
            <person name="Ruckert C."/>
            <person name="Albersmeier A."/>
            <person name="Jiang C.-L."/>
            <person name="Jiang Y."/>
            <person name="Kalinowski J."/>
            <person name="Schneider O."/>
            <person name="Winkler A."/>
            <person name="Zotchev S.B."/>
        </authorList>
    </citation>
    <scope>NUCLEOTIDE SEQUENCE [LARGE SCALE GENOMIC DNA]</scope>
    <source>
        <strain evidence="7 8">DSM 45305</strain>
    </source>
</reference>
<sequence length="205" mass="20999">MSTSHPYPQPAPPAQPPAARNGLGTAGFVLGLIGLVFSPIPIIGVVAWPLVILGLIFSILGFLRTRNGQATNKGLAIAGMVLSAIGLLVCILWAVAFGKAASDLQEEANRTVTVHYEVTGDAPSATVTYTTFGDGSMSTNQEDVTSLPWSKDLRTQGLFKGGSLTVTTGADGGELTCKVVLDGKDAKTATASGPFATASCDGFGD</sequence>